<dbReference type="PROSITE" id="PS50850">
    <property type="entry name" value="MFS"/>
    <property type="match status" value="1"/>
</dbReference>
<name>A0AAV2D8H0_9ROSI</name>
<evidence type="ECO:0000313" key="10">
    <source>
        <dbReference type="EMBL" id="CAL1368443.1"/>
    </source>
</evidence>
<keyword evidence="5 8" id="KW-0812">Transmembrane</keyword>
<keyword evidence="3" id="KW-0813">Transport</keyword>
<evidence type="ECO:0000313" key="11">
    <source>
        <dbReference type="Proteomes" id="UP001497516"/>
    </source>
</evidence>
<dbReference type="InterPro" id="IPR020846">
    <property type="entry name" value="MFS_dom"/>
</dbReference>
<keyword evidence="7 8" id="KW-0472">Membrane</keyword>
<comment type="similarity">
    <text evidence="2">Belongs to the major facilitator superfamily. Sugar transporter (TC 2.A.1.1) family.</text>
</comment>
<dbReference type="InterPro" id="IPR005828">
    <property type="entry name" value="MFS_sugar_transport-like"/>
</dbReference>
<dbReference type="PANTHER" id="PTHR48021">
    <property type="match status" value="1"/>
</dbReference>
<dbReference type="SUPFAM" id="SSF103473">
    <property type="entry name" value="MFS general substrate transporter"/>
    <property type="match status" value="1"/>
</dbReference>
<feature type="transmembrane region" description="Helical" evidence="8">
    <location>
        <begin position="176"/>
        <end position="195"/>
    </location>
</feature>
<dbReference type="GO" id="GO:0022857">
    <property type="term" value="F:transmembrane transporter activity"/>
    <property type="evidence" value="ECO:0007669"/>
    <property type="project" value="InterPro"/>
</dbReference>
<dbReference type="AlphaFoldDB" id="A0AAV2D8H0"/>
<evidence type="ECO:0000256" key="1">
    <source>
        <dbReference type="ARBA" id="ARBA00004141"/>
    </source>
</evidence>
<dbReference type="Proteomes" id="UP001497516">
    <property type="component" value="Chromosome 2"/>
</dbReference>
<organism evidence="10 11">
    <name type="scientific">Linum trigynum</name>
    <dbReference type="NCBI Taxonomy" id="586398"/>
    <lineage>
        <taxon>Eukaryota</taxon>
        <taxon>Viridiplantae</taxon>
        <taxon>Streptophyta</taxon>
        <taxon>Embryophyta</taxon>
        <taxon>Tracheophyta</taxon>
        <taxon>Spermatophyta</taxon>
        <taxon>Magnoliopsida</taxon>
        <taxon>eudicotyledons</taxon>
        <taxon>Gunneridae</taxon>
        <taxon>Pentapetalae</taxon>
        <taxon>rosids</taxon>
        <taxon>fabids</taxon>
        <taxon>Malpighiales</taxon>
        <taxon>Linaceae</taxon>
        <taxon>Linum</taxon>
    </lineage>
</organism>
<feature type="transmembrane region" description="Helical" evidence="8">
    <location>
        <begin position="88"/>
        <end position="108"/>
    </location>
</feature>
<keyword evidence="4" id="KW-0762">Sugar transport</keyword>
<evidence type="ECO:0000256" key="6">
    <source>
        <dbReference type="ARBA" id="ARBA00022989"/>
    </source>
</evidence>
<evidence type="ECO:0000256" key="5">
    <source>
        <dbReference type="ARBA" id="ARBA00022692"/>
    </source>
</evidence>
<gene>
    <name evidence="10" type="ORF">LTRI10_LOCUS11574</name>
</gene>
<feature type="transmembrane region" description="Helical" evidence="8">
    <location>
        <begin position="12"/>
        <end position="31"/>
    </location>
</feature>
<evidence type="ECO:0000259" key="9">
    <source>
        <dbReference type="PROSITE" id="PS50850"/>
    </source>
</evidence>
<evidence type="ECO:0000256" key="8">
    <source>
        <dbReference type="SAM" id="Phobius"/>
    </source>
</evidence>
<dbReference type="PANTHER" id="PTHR48021:SF1">
    <property type="entry name" value="GH07001P-RELATED"/>
    <property type="match status" value="1"/>
</dbReference>
<dbReference type="Pfam" id="PF00083">
    <property type="entry name" value="Sugar_tr"/>
    <property type="match status" value="1"/>
</dbReference>
<accession>A0AAV2D8H0</accession>
<feature type="transmembrane region" description="Helical" evidence="8">
    <location>
        <begin position="143"/>
        <end position="164"/>
    </location>
</feature>
<evidence type="ECO:0000256" key="4">
    <source>
        <dbReference type="ARBA" id="ARBA00022597"/>
    </source>
</evidence>
<dbReference type="EMBL" id="OZ034815">
    <property type="protein sequence ID" value="CAL1368443.1"/>
    <property type="molecule type" value="Genomic_DNA"/>
</dbReference>
<dbReference type="InterPro" id="IPR036259">
    <property type="entry name" value="MFS_trans_sf"/>
</dbReference>
<dbReference type="GO" id="GO:0016020">
    <property type="term" value="C:membrane"/>
    <property type="evidence" value="ECO:0007669"/>
    <property type="project" value="UniProtKB-SubCell"/>
</dbReference>
<protein>
    <recommendedName>
        <fullName evidence="9">Major facilitator superfamily (MFS) profile domain-containing protein</fullName>
    </recommendedName>
</protein>
<evidence type="ECO:0000256" key="7">
    <source>
        <dbReference type="ARBA" id="ARBA00023136"/>
    </source>
</evidence>
<dbReference type="InterPro" id="IPR005829">
    <property type="entry name" value="Sugar_transporter_CS"/>
</dbReference>
<dbReference type="PROSITE" id="PS00216">
    <property type="entry name" value="SUGAR_TRANSPORT_1"/>
    <property type="match status" value="1"/>
</dbReference>
<evidence type="ECO:0000256" key="2">
    <source>
        <dbReference type="ARBA" id="ARBA00010992"/>
    </source>
</evidence>
<evidence type="ECO:0000256" key="3">
    <source>
        <dbReference type="ARBA" id="ARBA00022448"/>
    </source>
</evidence>
<sequence length="272" mass="30006">MTTAAPLKRFTIILCLCIIVSQATLLFSFGYETCMQLLSTATTMEHDLNMTAEQLQHFLQDTKYTFFLTCLLSGFSADYLGRRSTLMISGALSSFGFLIMSLAVSYGVLMMGRVISLAGLGLGFPVAPLYIGEIAPPSRRGLLNTIPEVFWSLAVWLTVITRAAVRDLPASSQWRVLLSVGAVPSLILGVGMVFMPESPCCWLIRHARVADAKTALGRILETSDEVEERLSTLREAARIPPTMGDVNFKAVPEDIQFLGIWHDFRRPVVRPV</sequence>
<dbReference type="Gene3D" id="1.20.1250.20">
    <property type="entry name" value="MFS general substrate transporter like domains"/>
    <property type="match status" value="1"/>
</dbReference>
<dbReference type="InterPro" id="IPR050549">
    <property type="entry name" value="MFS_Trehalose_Transporter"/>
</dbReference>
<reference evidence="10 11" key="1">
    <citation type="submission" date="2024-04" db="EMBL/GenBank/DDBJ databases">
        <authorList>
            <person name="Fracassetti M."/>
        </authorList>
    </citation>
    <scope>NUCLEOTIDE SEQUENCE [LARGE SCALE GENOMIC DNA]</scope>
</reference>
<comment type="subcellular location">
    <subcellularLocation>
        <location evidence="1">Membrane</location>
        <topology evidence="1">Multi-pass membrane protein</topology>
    </subcellularLocation>
</comment>
<proteinExistence type="inferred from homology"/>
<feature type="transmembrane region" description="Helical" evidence="8">
    <location>
        <begin position="114"/>
        <end position="131"/>
    </location>
</feature>
<keyword evidence="11" id="KW-1185">Reference proteome</keyword>
<keyword evidence="6 8" id="KW-1133">Transmembrane helix</keyword>
<feature type="domain" description="Major facilitator superfamily (MFS) profile" evidence="9">
    <location>
        <begin position="18"/>
        <end position="272"/>
    </location>
</feature>